<dbReference type="PANTHER" id="PTHR31182">
    <property type="entry name" value="C2 NT-TYPE DOMAIN-CONTAINING PROTEIN"/>
    <property type="match status" value="1"/>
</dbReference>
<proteinExistence type="predicted"/>
<keyword evidence="2" id="KW-1185">Reference proteome</keyword>
<dbReference type="EMBL" id="JBBPBM010000408">
    <property type="protein sequence ID" value="KAK8495770.1"/>
    <property type="molecule type" value="Genomic_DNA"/>
</dbReference>
<accession>A0ABR2AQV5</accession>
<organism evidence="1 2">
    <name type="scientific">Hibiscus sabdariffa</name>
    <name type="common">roselle</name>
    <dbReference type="NCBI Taxonomy" id="183260"/>
    <lineage>
        <taxon>Eukaryota</taxon>
        <taxon>Viridiplantae</taxon>
        <taxon>Streptophyta</taxon>
        <taxon>Embryophyta</taxon>
        <taxon>Tracheophyta</taxon>
        <taxon>Spermatophyta</taxon>
        <taxon>Magnoliopsida</taxon>
        <taxon>eudicotyledons</taxon>
        <taxon>Gunneridae</taxon>
        <taxon>Pentapetalae</taxon>
        <taxon>rosids</taxon>
        <taxon>malvids</taxon>
        <taxon>Malvales</taxon>
        <taxon>Malvaceae</taxon>
        <taxon>Malvoideae</taxon>
        <taxon>Hibiscus</taxon>
    </lineage>
</organism>
<gene>
    <name evidence="1" type="ORF">V6N12_024998</name>
</gene>
<reference evidence="1 2" key="1">
    <citation type="journal article" date="2024" name="G3 (Bethesda)">
        <title>Genome assembly of Hibiscus sabdariffa L. provides insights into metabolisms of medicinal natural products.</title>
        <authorList>
            <person name="Kim T."/>
        </authorList>
    </citation>
    <scope>NUCLEOTIDE SEQUENCE [LARGE SCALE GENOMIC DNA]</scope>
    <source>
        <strain evidence="1">TK-2024</strain>
        <tissue evidence="1">Old leaves</tissue>
    </source>
</reference>
<sequence>MKAYDEVGEDDIDFACHQLGSDESSGWRKTYKDFSVNHSLIFQFGGENFAIDSWEHKELVSYDGHLKLQANVTFASLDQKSEKATSESACTTLVDVIANWFHKIRDLMDIKYQFYSLIREGSLEWRNSCEMKSTESGCNTLKWAY</sequence>
<dbReference type="Proteomes" id="UP001472677">
    <property type="component" value="Unassembled WGS sequence"/>
</dbReference>
<protein>
    <submittedName>
        <fullName evidence="1">Uncharacterized protein</fullName>
    </submittedName>
</protein>
<dbReference type="PANTHER" id="PTHR31182:SF15">
    <property type="entry name" value="F26K24.5 PROTEIN"/>
    <property type="match status" value="1"/>
</dbReference>
<evidence type="ECO:0000313" key="2">
    <source>
        <dbReference type="Proteomes" id="UP001472677"/>
    </source>
</evidence>
<comment type="caution">
    <text evidence="1">The sequence shown here is derived from an EMBL/GenBank/DDBJ whole genome shotgun (WGS) entry which is preliminary data.</text>
</comment>
<evidence type="ECO:0000313" key="1">
    <source>
        <dbReference type="EMBL" id="KAK8495770.1"/>
    </source>
</evidence>
<name>A0ABR2AQV5_9ROSI</name>